<dbReference type="InterPro" id="IPR002763">
    <property type="entry name" value="DUF72"/>
</dbReference>
<dbReference type="Pfam" id="PF01904">
    <property type="entry name" value="DUF72"/>
    <property type="match status" value="1"/>
</dbReference>
<dbReference type="PANTHER" id="PTHR30348">
    <property type="entry name" value="UNCHARACTERIZED PROTEIN YECE"/>
    <property type="match status" value="1"/>
</dbReference>
<dbReference type="EMBL" id="CP115174">
    <property type="protein sequence ID" value="WBO23869.1"/>
    <property type="molecule type" value="Genomic_DNA"/>
</dbReference>
<dbReference type="RefSeq" id="WP_270078499.1">
    <property type="nucleotide sequence ID" value="NZ_CP115174.1"/>
</dbReference>
<evidence type="ECO:0000313" key="2">
    <source>
        <dbReference type="Proteomes" id="UP001210865"/>
    </source>
</evidence>
<sequence>MLRRRIWSDGVARIRCSLSCRIGTAGWSIPAAEQEAFPLEGSHLERYATRFNAVEVNSSFYRPHRRMTYERWAASVGDDFLFSVKLPKTISHARRGEHTEADIERFANEIAGLGGKLGVVLVQFPPSRVFQRCEVETLFASLSSSLPCPLACEPRHASWFAPPAETLLADLHVARVAADPPPADGAEAPGGWPGLRYHRLHGAPRIYYSRYEPHAIDILRDDLENGAHAADVWCIFDNTAMGAATANALELITRL</sequence>
<evidence type="ECO:0000313" key="1">
    <source>
        <dbReference type="EMBL" id="WBO23869.1"/>
    </source>
</evidence>
<dbReference type="PANTHER" id="PTHR30348:SF14">
    <property type="entry name" value="BLR8050 PROTEIN"/>
    <property type="match status" value="1"/>
</dbReference>
<name>A0ABY7NQP6_9SPHN</name>
<accession>A0ABY7NQP6</accession>
<organism evidence="1 2">
    <name type="scientific">Sphingomonas abietis</name>
    <dbReference type="NCBI Taxonomy" id="3012344"/>
    <lineage>
        <taxon>Bacteria</taxon>
        <taxon>Pseudomonadati</taxon>
        <taxon>Pseudomonadota</taxon>
        <taxon>Alphaproteobacteria</taxon>
        <taxon>Sphingomonadales</taxon>
        <taxon>Sphingomonadaceae</taxon>
        <taxon>Sphingomonas</taxon>
    </lineage>
</organism>
<keyword evidence="2" id="KW-1185">Reference proteome</keyword>
<protein>
    <submittedName>
        <fullName evidence="1">DUF72 domain-containing protein</fullName>
    </submittedName>
</protein>
<gene>
    <name evidence="1" type="ORF">PBT88_07095</name>
</gene>
<reference evidence="1 2" key="1">
    <citation type="submission" date="2022-12" db="EMBL/GenBank/DDBJ databases">
        <title>Sphingomonas abieness sp. nov., an endophytic bacterium isolated from Abies koreana.</title>
        <authorList>
            <person name="Jiang L."/>
            <person name="Lee J."/>
        </authorList>
    </citation>
    <scope>NUCLEOTIDE SEQUENCE [LARGE SCALE GENOMIC DNA]</scope>
    <source>
        <strain evidence="2">PAMB 00755</strain>
    </source>
</reference>
<dbReference type="SUPFAM" id="SSF117396">
    <property type="entry name" value="TM1631-like"/>
    <property type="match status" value="1"/>
</dbReference>
<dbReference type="Proteomes" id="UP001210865">
    <property type="component" value="Chromosome"/>
</dbReference>
<proteinExistence type="predicted"/>
<dbReference type="InterPro" id="IPR036520">
    <property type="entry name" value="UPF0759_sf"/>
</dbReference>
<dbReference type="Gene3D" id="3.20.20.410">
    <property type="entry name" value="Protein of unknown function UPF0759"/>
    <property type="match status" value="1"/>
</dbReference>